<dbReference type="Proteomes" id="UP001500620">
    <property type="component" value="Unassembled WGS sequence"/>
</dbReference>
<feature type="region of interest" description="Disordered" evidence="1">
    <location>
        <begin position="25"/>
        <end position="46"/>
    </location>
</feature>
<evidence type="ECO:0000313" key="2">
    <source>
        <dbReference type="EMBL" id="GAA4253629.1"/>
    </source>
</evidence>
<comment type="caution">
    <text evidence="2">The sequence shown here is derived from an EMBL/GenBank/DDBJ whole genome shotgun (WGS) entry which is preliminary data.</text>
</comment>
<dbReference type="RefSeq" id="WP_345130682.1">
    <property type="nucleotide sequence ID" value="NZ_BAABAT010000016.1"/>
</dbReference>
<keyword evidence="3" id="KW-1185">Reference proteome</keyword>
<proteinExistence type="predicted"/>
<evidence type="ECO:0000256" key="1">
    <source>
        <dbReference type="SAM" id="MobiDB-lite"/>
    </source>
</evidence>
<reference evidence="3" key="1">
    <citation type="journal article" date="2019" name="Int. J. Syst. Evol. Microbiol.">
        <title>The Global Catalogue of Microorganisms (GCM) 10K type strain sequencing project: providing services to taxonomists for standard genome sequencing and annotation.</title>
        <authorList>
            <consortium name="The Broad Institute Genomics Platform"/>
            <consortium name="The Broad Institute Genome Sequencing Center for Infectious Disease"/>
            <person name="Wu L."/>
            <person name="Ma J."/>
        </authorList>
    </citation>
    <scope>NUCLEOTIDE SEQUENCE [LARGE SCALE GENOMIC DNA]</scope>
    <source>
        <strain evidence="3">JCM 17441</strain>
    </source>
</reference>
<dbReference type="EMBL" id="BAABAT010000016">
    <property type="protein sequence ID" value="GAA4253629.1"/>
    <property type="molecule type" value="Genomic_DNA"/>
</dbReference>
<name>A0ABP8DDW2_9ACTN</name>
<feature type="compositionally biased region" description="Low complexity" evidence="1">
    <location>
        <begin position="25"/>
        <end position="45"/>
    </location>
</feature>
<gene>
    <name evidence="2" type="ORF">GCM10022255_055200</name>
</gene>
<evidence type="ECO:0000313" key="3">
    <source>
        <dbReference type="Proteomes" id="UP001500620"/>
    </source>
</evidence>
<protein>
    <submittedName>
        <fullName evidence="2">Uncharacterized protein</fullName>
    </submittedName>
</protein>
<sequence>MAVVCLCPVAILIVLAVVLRGRDGTTNAAGAPPATPTTPSYPATPQRSRCSCSYGSAPCMCGNGYEYVNGQPRNHGLCGGSGKLRCQMCDGSGYRAY</sequence>
<organism evidence="2 3">
    <name type="scientific">Dactylosporangium darangshiense</name>
    <dbReference type="NCBI Taxonomy" id="579108"/>
    <lineage>
        <taxon>Bacteria</taxon>
        <taxon>Bacillati</taxon>
        <taxon>Actinomycetota</taxon>
        <taxon>Actinomycetes</taxon>
        <taxon>Micromonosporales</taxon>
        <taxon>Micromonosporaceae</taxon>
        <taxon>Dactylosporangium</taxon>
    </lineage>
</organism>
<accession>A0ABP8DDW2</accession>